<organism evidence="3 4">
    <name type="scientific">Flavobacterium litorale</name>
    <dbReference type="NCBI Taxonomy" id="2856519"/>
    <lineage>
        <taxon>Bacteria</taxon>
        <taxon>Pseudomonadati</taxon>
        <taxon>Bacteroidota</taxon>
        <taxon>Flavobacteriia</taxon>
        <taxon>Flavobacteriales</taxon>
        <taxon>Flavobacteriaceae</taxon>
        <taxon>Flavobacterium</taxon>
    </lineage>
</organism>
<evidence type="ECO:0000313" key="3">
    <source>
        <dbReference type="EMBL" id="QYJ67386.1"/>
    </source>
</evidence>
<accession>A0ABX8V8M7</accession>
<keyword evidence="2" id="KW-1133">Transmembrane helix</keyword>
<keyword evidence="1" id="KW-0175">Coiled coil</keyword>
<dbReference type="EMBL" id="CP080429">
    <property type="protein sequence ID" value="QYJ67386.1"/>
    <property type="molecule type" value="Genomic_DNA"/>
</dbReference>
<protein>
    <submittedName>
        <fullName evidence="3">Uncharacterized protein</fullName>
    </submittedName>
</protein>
<keyword evidence="2" id="KW-0472">Membrane</keyword>
<reference evidence="3 4" key="1">
    <citation type="submission" date="2021-07" db="EMBL/GenBank/DDBJ databases">
        <title>Flavobacterium WSW3-B6 sp.nov, isolated from seaweed.</title>
        <authorList>
            <person name="Muhammad N."/>
            <person name="Ho H."/>
            <person name="Lee Y.-J."/>
            <person name="Nguyen T."/>
            <person name="Ho J."/>
            <person name="Kim S.-G."/>
        </authorList>
    </citation>
    <scope>NUCLEOTIDE SEQUENCE [LARGE SCALE GENOMIC DNA]</scope>
    <source>
        <strain evidence="3 4">WSW3-B6</strain>
    </source>
</reference>
<proteinExistence type="predicted"/>
<sequence length="122" mass="14325">MRRKMDNNKKYRDAVKFMFFVPLIIGLIFGISALVMWLWNTILPDLIGVNQVGYWHAMGLLLLSKILFGGLGSGNKFNSEKKATEKMKSEENQYKQLDDMSNEELRKFKEELDRRCELLPYK</sequence>
<dbReference type="Proteomes" id="UP000825381">
    <property type="component" value="Chromosome"/>
</dbReference>
<keyword evidence="2" id="KW-0812">Transmembrane</keyword>
<feature type="transmembrane region" description="Helical" evidence="2">
    <location>
        <begin position="52"/>
        <end position="72"/>
    </location>
</feature>
<gene>
    <name evidence="3" type="ORF">K1I41_07360</name>
</gene>
<feature type="coiled-coil region" evidence="1">
    <location>
        <begin position="80"/>
        <end position="107"/>
    </location>
</feature>
<keyword evidence="4" id="KW-1185">Reference proteome</keyword>
<evidence type="ECO:0000256" key="1">
    <source>
        <dbReference type="SAM" id="Coils"/>
    </source>
</evidence>
<evidence type="ECO:0000313" key="4">
    <source>
        <dbReference type="Proteomes" id="UP000825381"/>
    </source>
</evidence>
<name>A0ABX8V8M7_9FLAO</name>
<dbReference type="RefSeq" id="WP_220639731.1">
    <property type="nucleotide sequence ID" value="NZ_CP080429.1"/>
</dbReference>
<evidence type="ECO:0000256" key="2">
    <source>
        <dbReference type="SAM" id="Phobius"/>
    </source>
</evidence>
<feature type="transmembrane region" description="Helical" evidence="2">
    <location>
        <begin position="20"/>
        <end position="40"/>
    </location>
</feature>